<dbReference type="EMBL" id="JAKLTY010000004">
    <property type="protein sequence ID" value="MCG2626535.1"/>
    <property type="molecule type" value="Genomic_DNA"/>
</dbReference>
<evidence type="ECO:0000313" key="1">
    <source>
        <dbReference type="EMBL" id="MCG2626535.1"/>
    </source>
</evidence>
<protein>
    <submittedName>
        <fullName evidence="1">Uncharacterized protein</fullName>
    </submittedName>
</protein>
<dbReference type="RefSeq" id="WP_237868897.1">
    <property type="nucleotide sequence ID" value="NZ_JAKLTY010000004.1"/>
</dbReference>
<evidence type="ECO:0000313" key="4">
    <source>
        <dbReference type="Proteomes" id="UP001139054"/>
    </source>
</evidence>
<dbReference type="Proteomes" id="UP001139054">
    <property type="component" value="Unassembled WGS sequence"/>
</dbReference>
<name>A0A9X1U6D6_9BRAD</name>
<proteinExistence type="predicted"/>
<sequence>MDPGKSIALGGLISVSLLANISQAEAIDLNGPWATDANNCQKVFERKGNQVGFTDMSEVFGGGFIVDGDQIIGKFARCRIKARKDDGPNVNLIAACATDIMLSSVQFSLKELDADSLVRLFPGMEDMEIRYHRCPAKPGQ</sequence>
<evidence type="ECO:0000313" key="3">
    <source>
        <dbReference type="Proteomes" id="UP001139012"/>
    </source>
</evidence>
<evidence type="ECO:0000313" key="2">
    <source>
        <dbReference type="EMBL" id="MCG2665692.1"/>
    </source>
</evidence>
<dbReference type="AlphaFoldDB" id="A0A9X1U6D6"/>
<comment type="caution">
    <text evidence="1">The sequence shown here is derived from an EMBL/GenBank/DDBJ whole genome shotgun (WGS) entry which is preliminary data.</text>
</comment>
<dbReference type="EMBL" id="JAKLUA010000001">
    <property type="protein sequence ID" value="MCG2665692.1"/>
    <property type="molecule type" value="Genomic_DNA"/>
</dbReference>
<dbReference type="Proteomes" id="UP001139012">
    <property type="component" value="Unassembled WGS sequence"/>
</dbReference>
<reference evidence="1" key="1">
    <citation type="submission" date="2022-01" db="EMBL/GenBank/DDBJ databases">
        <title>Genome sequnece data of strain Bradyrhizobium sp. nov.</title>
        <authorList>
            <person name="Zhang J."/>
        </authorList>
    </citation>
    <scope>NUCLEOTIDE SEQUENCE</scope>
    <source>
        <strain evidence="2">WYCCWR 12774</strain>
        <strain evidence="1">WYCCWR 13023</strain>
    </source>
</reference>
<organism evidence="1 4">
    <name type="scientific">Bradyrhizobium zhengyangense</name>
    <dbReference type="NCBI Taxonomy" id="2911009"/>
    <lineage>
        <taxon>Bacteria</taxon>
        <taxon>Pseudomonadati</taxon>
        <taxon>Pseudomonadota</taxon>
        <taxon>Alphaproteobacteria</taxon>
        <taxon>Hyphomicrobiales</taxon>
        <taxon>Nitrobacteraceae</taxon>
        <taxon>Bradyrhizobium</taxon>
    </lineage>
</organism>
<accession>A0A9X1U6D6</accession>
<gene>
    <name evidence="2" type="ORF">L6637_01945</name>
    <name evidence="1" type="ORF">L6654_07850</name>
</gene>
<keyword evidence="3" id="KW-1185">Reference proteome</keyword>